<accession>A0A8S9ZAL4</accession>
<evidence type="ECO:0000256" key="5">
    <source>
        <dbReference type="ARBA" id="ARBA00022553"/>
    </source>
</evidence>
<feature type="transmembrane region" description="Helical" evidence="13">
    <location>
        <begin position="45"/>
        <end position="72"/>
    </location>
</feature>
<dbReference type="Proteomes" id="UP000605970">
    <property type="component" value="Unassembled WGS sequence"/>
</dbReference>
<evidence type="ECO:0000256" key="2">
    <source>
        <dbReference type="ARBA" id="ARBA00004232"/>
    </source>
</evidence>
<keyword evidence="7" id="KW-0256">Endoplasmic reticulum</keyword>
<dbReference type="PANTHER" id="PTHR47464">
    <property type="entry name" value="MACOILIN"/>
    <property type="match status" value="1"/>
</dbReference>
<dbReference type="AlphaFoldDB" id="A0A8S9ZAL4"/>
<evidence type="ECO:0000256" key="9">
    <source>
        <dbReference type="ARBA" id="ARBA00023136"/>
    </source>
</evidence>
<keyword evidence="10" id="KW-0325">Glycoprotein</keyword>
<organism evidence="14 15">
    <name type="scientific">Meloidogyne graminicola</name>
    <dbReference type="NCBI Taxonomy" id="189291"/>
    <lineage>
        <taxon>Eukaryota</taxon>
        <taxon>Metazoa</taxon>
        <taxon>Ecdysozoa</taxon>
        <taxon>Nematoda</taxon>
        <taxon>Chromadorea</taxon>
        <taxon>Rhabditida</taxon>
        <taxon>Tylenchina</taxon>
        <taxon>Tylenchomorpha</taxon>
        <taxon>Tylenchoidea</taxon>
        <taxon>Meloidogynidae</taxon>
        <taxon>Meloidogyninae</taxon>
        <taxon>Meloidogyne</taxon>
    </lineage>
</organism>
<evidence type="ECO:0000256" key="3">
    <source>
        <dbReference type="ARBA" id="ARBA00004269"/>
    </source>
</evidence>
<comment type="caution">
    <text evidence="14">The sequence shown here is derived from an EMBL/GenBank/DDBJ whole genome shotgun (WGS) entry which is preliminary data.</text>
</comment>
<evidence type="ECO:0000256" key="11">
    <source>
        <dbReference type="ARBA" id="ARBA00023242"/>
    </source>
</evidence>
<sequence length="93" mass="11269">MKRYRAVDAPPKFRRTLKGRGGRIGESVYFTRFFNAYNLVYLKFFLMWVGCIMLDFLIGFRFELLWPLWLLVRHLYESFRIHAFSSSLQYSVN</sequence>
<evidence type="ECO:0000256" key="7">
    <source>
        <dbReference type="ARBA" id="ARBA00022824"/>
    </source>
</evidence>
<evidence type="ECO:0000256" key="12">
    <source>
        <dbReference type="ARBA" id="ARBA00031129"/>
    </source>
</evidence>
<proteinExistence type="predicted"/>
<keyword evidence="6 13" id="KW-0812">Transmembrane</keyword>
<keyword evidence="15" id="KW-1185">Reference proteome</keyword>
<evidence type="ECO:0000313" key="15">
    <source>
        <dbReference type="Proteomes" id="UP000605970"/>
    </source>
</evidence>
<comment type="subcellular location">
    <subcellularLocation>
        <location evidence="2">Nucleus membrane</location>
        <topology evidence="2">Multi-pass membrane protein</topology>
    </subcellularLocation>
    <subcellularLocation>
        <location evidence="3">Rough endoplasmic reticulum membrane</location>
        <topology evidence="3">Multi-pass membrane protein</topology>
    </subcellularLocation>
</comment>
<dbReference type="PANTHER" id="PTHR47464:SF2">
    <property type="entry name" value="MACOILIN"/>
    <property type="match status" value="1"/>
</dbReference>
<name>A0A8S9ZAL4_9BILA</name>
<gene>
    <name evidence="14" type="ORF">Mgra_00010133</name>
</gene>
<dbReference type="GO" id="GO:0031965">
    <property type="term" value="C:nuclear membrane"/>
    <property type="evidence" value="ECO:0007669"/>
    <property type="project" value="UniProtKB-SubCell"/>
</dbReference>
<protein>
    <recommendedName>
        <fullName evidence="4">Macoilin</fullName>
    </recommendedName>
    <alternativeName>
        <fullName evidence="12">Transmembrane protein 57</fullName>
    </alternativeName>
</protein>
<reference evidence="14" key="1">
    <citation type="journal article" date="2020" name="Ecol. Evol.">
        <title>Genome structure and content of the rice root-knot nematode (Meloidogyne graminicola).</title>
        <authorList>
            <person name="Phan N.T."/>
            <person name="Danchin E.G.J."/>
            <person name="Klopp C."/>
            <person name="Perfus-Barbeoch L."/>
            <person name="Kozlowski D.K."/>
            <person name="Koutsovoulos G.D."/>
            <person name="Lopez-Roques C."/>
            <person name="Bouchez O."/>
            <person name="Zahm M."/>
            <person name="Besnard G."/>
            <person name="Bellafiore S."/>
        </authorList>
    </citation>
    <scope>NUCLEOTIDE SEQUENCE</scope>
    <source>
        <strain evidence="14">VN-18</strain>
    </source>
</reference>
<dbReference type="OrthoDB" id="10071111at2759"/>
<dbReference type="Pfam" id="PF09726">
    <property type="entry name" value="Macoilin"/>
    <property type="match status" value="1"/>
</dbReference>
<comment type="function">
    <text evidence="1">Plays a role in the regulation of neuronal activity.</text>
</comment>
<keyword evidence="9 13" id="KW-0472">Membrane</keyword>
<evidence type="ECO:0000313" key="14">
    <source>
        <dbReference type="EMBL" id="KAF7623576.1"/>
    </source>
</evidence>
<dbReference type="EMBL" id="JABEBT010000224">
    <property type="protein sequence ID" value="KAF7623576.1"/>
    <property type="molecule type" value="Genomic_DNA"/>
</dbReference>
<dbReference type="GO" id="GO:0030867">
    <property type="term" value="C:rough endoplasmic reticulum membrane"/>
    <property type="evidence" value="ECO:0007669"/>
    <property type="project" value="UniProtKB-SubCell"/>
</dbReference>
<keyword evidence="8 13" id="KW-1133">Transmembrane helix</keyword>
<evidence type="ECO:0000256" key="6">
    <source>
        <dbReference type="ARBA" id="ARBA00022692"/>
    </source>
</evidence>
<keyword evidence="5" id="KW-0597">Phosphoprotein</keyword>
<evidence type="ECO:0000256" key="8">
    <source>
        <dbReference type="ARBA" id="ARBA00022989"/>
    </source>
</evidence>
<keyword evidence="11" id="KW-0539">Nucleus</keyword>
<evidence type="ECO:0000256" key="10">
    <source>
        <dbReference type="ARBA" id="ARBA00023180"/>
    </source>
</evidence>
<dbReference type="GO" id="GO:0023041">
    <property type="term" value="P:neuronal signal transduction"/>
    <property type="evidence" value="ECO:0007669"/>
    <property type="project" value="InterPro"/>
</dbReference>
<evidence type="ECO:0000256" key="1">
    <source>
        <dbReference type="ARBA" id="ARBA00003440"/>
    </source>
</evidence>
<evidence type="ECO:0000256" key="4">
    <source>
        <dbReference type="ARBA" id="ARBA00021882"/>
    </source>
</evidence>
<evidence type="ECO:0000256" key="13">
    <source>
        <dbReference type="SAM" id="Phobius"/>
    </source>
</evidence>
<dbReference type="InterPro" id="IPR019130">
    <property type="entry name" value="Macoilin"/>
</dbReference>